<name>A0A804L8A2_MUSAM</name>
<evidence type="ECO:0000313" key="2">
    <source>
        <dbReference type="Proteomes" id="UP000012960"/>
    </source>
</evidence>
<dbReference type="Gramene" id="Ma11_t15750.1">
    <property type="protein sequence ID" value="Ma11_p15750.1"/>
    <property type="gene ID" value="Ma11_g15750"/>
</dbReference>
<dbReference type="InParanoid" id="A0A804L8A2"/>
<dbReference type="EnsemblPlants" id="Ma11_t15750.1">
    <property type="protein sequence ID" value="Ma11_p15750.1"/>
    <property type="gene ID" value="Ma11_g15750"/>
</dbReference>
<reference evidence="1" key="1">
    <citation type="submission" date="2021-05" db="UniProtKB">
        <authorList>
            <consortium name="EnsemblPlants"/>
        </authorList>
    </citation>
    <scope>IDENTIFICATION</scope>
    <source>
        <strain evidence="1">subsp. malaccensis</strain>
    </source>
</reference>
<accession>A0A804L8A2</accession>
<keyword evidence="2" id="KW-1185">Reference proteome</keyword>
<dbReference type="AlphaFoldDB" id="A0A804L8A2"/>
<organism evidence="1 2">
    <name type="scientific">Musa acuminata subsp. malaccensis</name>
    <name type="common">Wild banana</name>
    <name type="synonym">Musa malaccensis</name>
    <dbReference type="NCBI Taxonomy" id="214687"/>
    <lineage>
        <taxon>Eukaryota</taxon>
        <taxon>Viridiplantae</taxon>
        <taxon>Streptophyta</taxon>
        <taxon>Embryophyta</taxon>
        <taxon>Tracheophyta</taxon>
        <taxon>Spermatophyta</taxon>
        <taxon>Magnoliopsida</taxon>
        <taxon>Liliopsida</taxon>
        <taxon>Zingiberales</taxon>
        <taxon>Musaceae</taxon>
        <taxon>Musa</taxon>
    </lineage>
</organism>
<proteinExistence type="predicted"/>
<protein>
    <submittedName>
        <fullName evidence="1">Uncharacterized protein</fullName>
    </submittedName>
</protein>
<sequence>MLPSNRSNESSNRFHVGCVEDIPKKKSWTF</sequence>
<evidence type="ECO:0000313" key="1">
    <source>
        <dbReference type="EnsemblPlants" id="Ma11_p15750.1"/>
    </source>
</evidence>
<dbReference type="Proteomes" id="UP000012960">
    <property type="component" value="Unplaced"/>
</dbReference>